<dbReference type="InterPro" id="IPR051938">
    <property type="entry name" value="Apopto_cytoskel_mod"/>
</dbReference>
<proteinExistence type="predicted"/>
<dbReference type="Proteomes" id="UP000184603">
    <property type="component" value="Unassembled WGS sequence"/>
</dbReference>
<keyword evidence="1" id="KW-0143">Chaperone</keyword>
<dbReference type="InterPro" id="IPR001623">
    <property type="entry name" value="DnaJ_domain"/>
</dbReference>
<dbReference type="PROSITE" id="PS00636">
    <property type="entry name" value="DNAJ_1"/>
    <property type="match status" value="1"/>
</dbReference>
<dbReference type="Pfam" id="PF00226">
    <property type="entry name" value="DnaJ"/>
    <property type="match status" value="1"/>
</dbReference>
<keyword evidence="4" id="KW-1185">Reference proteome</keyword>
<dbReference type="OrthoDB" id="9779622at2"/>
<dbReference type="Gene3D" id="1.10.287.110">
    <property type="entry name" value="DnaJ domain"/>
    <property type="match status" value="1"/>
</dbReference>
<evidence type="ECO:0000313" key="3">
    <source>
        <dbReference type="EMBL" id="SHO44004.1"/>
    </source>
</evidence>
<evidence type="ECO:0000256" key="1">
    <source>
        <dbReference type="ARBA" id="ARBA00023186"/>
    </source>
</evidence>
<dbReference type="CDD" id="cd06257">
    <property type="entry name" value="DnaJ"/>
    <property type="match status" value="1"/>
</dbReference>
<dbReference type="AlphaFoldDB" id="A0A1M7XYB7"/>
<sequence>MPKNYYIILGIPFTSSQEDIKAAFRRLAKEYHPDHYGENQTPFQAIHEAYSVLSDPASRRTYDSHLQDRVEVHRQPKPAYTEPGSGESVVEPLIPEVNRDGYPNRFLDRSIHGYNSLFDGLFDRLLSGFEEDRHPRFTHNSTIEVQLTREQARQGGNVRLKVPMQIRCPSCNCFGHKGVAGCWRCNGTGYLTGEKQLLISFPAGVASGHIIQLPVTRVDDRDLQLSAIIKIYERR</sequence>
<gene>
    <name evidence="3" type="ORF">SAMN02745220_00606</name>
</gene>
<protein>
    <submittedName>
        <fullName evidence="3">DnaJ domain-containing protein</fullName>
    </submittedName>
</protein>
<dbReference type="InterPro" id="IPR018253">
    <property type="entry name" value="DnaJ_domain_CS"/>
</dbReference>
<dbReference type="SMART" id="SM00271">
    <property type="entry name" value="DnaJ"/>
    <property type="match status" value="1"/>
</dbReference>
<dbReference type="PANTHER" id="PTHR44145:SF3">
    <property type="entry name" value="DNAJ HOMOLOG SUBFAMILY A MEMBER 3, MITOCHONDRIAL"/>
    <property type="match status" value="1"/>
</dbReference>
<dbReference type="PROSITE" id="PS50076">
    <property type="entry name" value="DNAJ_2"/>
    <property type="match status" value="1"/>
</dbReference>
<organism evidence="3 4">
    <name type="scientific">Desulfopila aestuarii DSM 18488</name>
    <dbReference type="NCBI Taxonomy" id="1121416"/>
    <lineage>
        <taxon>Bacteria</taxon>
        <taxon>Pseudomonadati</taxon>
        <taxon>Thermodesulfobacteriota</taxon>
        <taxon>Desulfobulbia</taxon>
        <taxon>Desulfobulbales</taxon>
        <taxon>Desulfocapsaceae</taxon>
        <taxon>Desulfopila</taxon>
    </lineage>
</organism>
<accession>A0A1M7XYB7</accession>
<dbReference type="Gene3D" id="2.60.260.20">
    <property type="entry name" value="Urease metallochaperone UreE, N-terminal domain"/>
    <property type="match status" value="1"/>
</dbReference>
<feature type="domain" description="J" evidence="2">
    <location>
        <begin position="4"/>
        <end position="66"/>
    </location>
</feature>
<dbReference type="RefSeq" id="WP_073611971.1">
    <property type="nucleotide sequence ID" value="NZ_FRFE01000002.1"/>
</dbReference>
<dbReference type="PRINTS" id="PR00625">
    <property type="entry name" value="JDOMAIN"/>
</dbReference>
<evidence type="ECO:0000313" key="4">
    <source>
        <dbReference type="Proteomes" id="UP000184603"/>
    </source>
</evidence>
<dbReference type="InterPro" id="IPR036869">
    <property type="entry name" value="J_dom_sf"/>
</dbReference>
<dbReference type="Gene3D" id="2.10.230.10">
    <property type="entry name" value="Heat shock protein DnaJ, cysteine-rich domain"/>
    <property type="match status" value="1"/>
</dbReference>
<dbReference type="PANTHER" id="PTHR44145">
    <property type="entry name" value="DNAJ HOMOLOG SUBFAMILY A MEMBER 3, MITOCHONDRIAL"/>
    <property type="match status" value="1"/>
</dbReference>
<dbReference type="EMBL" id="FRFE01000002">
    <property type="protein sequence ID" value="SHO44004.1"/>
    <property type="molecule type" value="Genomic_DNA"/>
</dbReference>
<dbReference type="STRING" id="1121416.SAMN02745220_00606"/>
<dbReference type="SUPFAM" id="SSF46565">
    <property type="entry name" value="Chaperone J-domain"/>
    <property type="match status" value="1"/>
</dbReference>
<reference evidence="3 4" key="1">
    <citation type="submission" date="2016-12" db="EMBL/GenBank/DDBJ databases">
        <authorList>
            <person name="Song W.-J."/>
            <person name="Kurnit D.M."/>
        </authorList>
    </citation>
    <scope>NUCLEOTIDE SEQUENCE [LARGE SCALE GENOMIC DNA]</scope>
    <source>
        <strain evidence="3 4">DSM 18488</strain>
    </source>
</reference>
<evidence type="ECO:0000259" key="2">
    <source>
        <dbReference type="PROSITE" id="PS50076"/>
    </source>
</evidence>
<name>A0A1M7XYB7_9BACT</name>